<evidence type="ECO:0000313" key="3">
    <source>
        <dbReference type="Proteomes" id="UP001323405"/>
    </source>
</evidence>
<reference evidence="2 3" key="1">
    <citation type="journal article" date="2023" name="bioRxiv">
        <title>High-quality genome assemblies of four members of thePodospora anserinaspecies complex.</title>
        <authorList>
            <person name="Ament-Velasquez S.L."/>
            <person name="Vogan A.A."/>
            <person name="Wallerman O."/>
            <person name="Hartmann F."/>
            <person name="Gautier V."/>
            <person name="Silar P."/>
            <person name="Giraud T."/>
            <person name="Johannesson H."/>
        </authorList>
    </citation>
    <scope>NUCLEOTIDE SEQUENCE [LARGE SCALE GENOMIC DNA]</scope>
    <source>
        <strain evidence="2 3">CBS 415.72m</strain>
    </source>
</reference>
<name>A0ABR0GXL1_9PEZI</name>
<dbReference type="RefSeq" id="XP_062749396.1">
    <property type="nucleotide sequence ID" value="XM_062883057.1"/>
</dbReference>
<accession>A0ABR0GXL1</accession>
<proteinExistence type="predicted"/>
<sequence length="192" mass="21712">MTRPPLPQTNTAEGLFISQEVLVADLDATQVDKRRAKEKKGYSRRTYLAPNLHLDLREAIHTAFSSFPRREARLQLVLFRDILVEEQPPQYPEDATLPIGHPPTAGRQPKGFHGQKSIWLQNDLHHVVNYSSRHPTSQHSQPILPRAVPSQKYPTAQSSEHSVCSRISIEIESNQPHENPTSAQAASRKPLR</sequence>
<evidence type="ECO:0000256" key="1">
    <source>
        <dbReference type="SAM" id="MobiDB-lite"/>
    </source>
</evidence>
<keyword evidence="3" id="KW-1185">Reference proteome</keyword>
<dbReference type="Proteomes" id="UP001323405">
    <property type="component" value="Unassembled WGS sequence"/>
</dbReference>
<evidence type="ECO:0000313" key="2">
    <source>
        <dbReference type="EMBL" id="KAK4660426.1"/>
    </source>
</evidence>
<organism evidence="2 3">
    <name type="scientific">Podospora pseudocomata</name>
    <dbReference type="NCBI Taxonomy" id="2093779"/>
    <lineage>
        <taxon>Eukaryota</taxon>
        <taxon>Fungi</taxon>
        <taxon>Dikarya</taxon>
        <taxon>Ascomycota</taxon>
        <taxon>Pezizomycotina</taxon>
        <taxon>Sordariomycetes</taxon>
        <taxon>Sordariomycetidae</taxon>
        <taxon>Sordariales</taxon>
        <taxon>Podosporaceae</taxon>
        <taxon>Podospora</taxon>
    </lineage>
</organism>
<protein>
    <submittedName>
        <fullName evidence="2">Uncharacterized protein</fullName>
    </submittedName>
</protein>
<comment type="caution">
    <text evidence="2">The sequence shown here is derived from an EMBL/GenBank/DDBJ whole genome shotgun (WGS) entry which is preliminary data.</text>
</comment>
<gene>
    <name evidence="2" type="ORF">QC762_0018910</name>
</gene>
<dbReference type="EMBL" id="JAFFHA010000001">
    <property type="protein sequence ID" value="KAK4660426.1"/>
    <property type="molecule type" value="Genomic_DNA"/>
</dbReference>
<feature type="compositionally biased region" description="Polar residues" evidence="1">
    <location>
        <begin position="171"/>
        <end position="185"/>
    </location>
</feature>
<feature type="region of interest" description="Disordered" evidence="1">
    <location>
        <begin position="170"/>
        <end position="192"/>
    </location>
</feature>
<dbReference type="GeneID" id="87902581"/>